<evidence type="ECO:0008006" key="3">
    <source>
        <dbReference type="Google" id="ProtNLM"/>
    </source>
</evidence>
<gene>
    <name evidence="1" type="ORF">DHW03_05005</name>
</gene>
<comment type="caution">
    <text evidence="1">The sequence shown here is derived from an EMBL/GenBank/DDBJ whole genome shotgun (WGS) entry which is preliminary data.</text>
</comment>
<dbReference type="Proteomes" id="UP000245379">
    <property type="component" value="Unassembled WGS sequence"/>
</dbReference>
<dbReference type="AlphaFoldDB" id="A0A317ERP6"/>
<evidence type="ECO:0000313" key="1">
    <source>
        <dbReference type="EMBL" id="PWS29591.1"/>
    </source>
</evidence>
<dbReference type="EMBL" id="QGNZ01000001">
    <property type="protein sequence ID" value="PWS29591.1"/>
    <property type="molecule type" value="Genomic_DNA"/>
</dbReference>
<evidence type="ECO:0000313" key="2">
    <source>
        <dbReference type="Proteomes" id="UP000245379"/>
    </source>
</evidence>
<dbReference type="Gene3D" id="2.160.20.10">
    <property type="entry name" value="Single-stranded right-handed beta-helix, Pectin lyase-like"/>
    <property type="match status" value="1"/>
</dbReference>
<name>A0A317ERP6_9SPHI</name>
<dbReference type="InterPro" id="IPR012334">
    <property type="entry name" value="Pectin_lyas_fold"/>
</dbReference>
<dbReference type="SUPFAM" id="SSF51126">
    <property type="entry name" value="Pectin lyase-like"/>
    <property type="match status" value="1"/>
</dbReference>
<reference evidence="1 2" key="1">
    <citation type="submission" date="2018-05" db="EMBL/GenBank/DDBJ databases">
        <title>Pedobacter paludis sp. nov., isolated from wetland soil.</title>
        <authorList>
            <person name="Zhang Y."/>
            <person name="Wang G."/>
        </authorList>
    </citation>
    <scope>NUCLEOTIDE SEQUENCE [LARGE SCALE GENOMIC DNA]</scope>
    <source>
        <strain evidence="1 2">KCTC22721</strain>
    </source>
</reference>
<dbReference type="OrthoDB" id="5488826at2"/>
<dbReference type="InterPro" id="IPR011050">
    <property type="entry name" value="Pectin_lyase_fold/virulence"/>
</dbReference>
<keyword evidence="2" id="KW-1185">Reference proteome</keyword>
<sequence length="492" mass="54108">MFFVSIFGTKVAFAQEWQSKFVKMNKDGHLQYTADEKGNTIPDFSRVGYHQNAKAIPQVKVVVTLSATGNNDEAKIQDAINQLAMKQPDANGLRGAILLKEGIYNIPGSLKIAASGIVLRGEGAETKLLATGIGKRKTIIASGEGKLSEIADTRVKITDHYVPVGTKSLHLASTQGFAVGDQIVVYRPATANWIHDLKMDQIEPGTGTIQWTPEDYNFEFERKIIAIKGNEIKLDNPIVMAMEDQYGGGLVYKCSFKGRISEVGIENLALESEYKSDTDEEHGWDAISFNKIENSWISGVSSKYFGYSCVNLSHDSKQITVKDSKCLAPKSQITGGRRYSFNNDGQLNLFINCYASEGRHDYVTGAKVCGPNVFYNCVSENAKGDIGPHHRWAMGTVFDNIKTDGEINIQDRGNWGTGHGWAGVNQVLWNCTAAKVTVQNPYVSGSNYAIGVQAEKTEGRLKGRPNGVWENQNKTGLKPSSLYLKQVEESKK</sequence>
<organism evidence="1 2">
    <name type="scientific">Pedobacter yonginense</name>
    <dbReference type="NCBI Taxonomy" id="651869"/>
    <lineage>
        <taxon>Bacteria</taxon>
        <taxon>Pseudomonadati</taxon>
        <taxon>Bacteroidota</taxon>
        <taxon>Sphingobacteriia</taxon>
        <taxon>Sphingobacteriales</taxon>
        <taxon>Sphingobacteriaceae</taxon>
        <taxon>Pedobacter</taxon>
    </lineage>
</organism>
<proteinExistence type="predicted"/>
<accession>A0A317ERP6</accession>
<protein>
    <recommendedName>
        <fullName evidence="3">Pectate lyase</fullName>
    </recommendedName>
</protein>